<keyword evidence="6 8" id="KW-0472">Membrane</keyword>
<evidence type="ECO:0000256" key="6">
    <source>
        <dbReference type="ARBA" id="ARBA00023136"/>
    </source>
</evidence>
<feature type="non-terminal residue" evidence="10">
    <location>
        <position position="1"/>
    </location>
</feature>
<evidence type="ECO:0000313" key="10">
    <source>
        <dbReference type="EMBL" id="GMS94402.1"/>
    </source>
</evidence>
<dbReference type="InterPro" id="IPR013099">
    <property type="entry name" value="K_chnl_dom"/>
</dbReference>
<evidence type="ECO:0000256" key="3">
    <source>
        <dbReference type="ARBA" id="ARBA00022692"/>
    </source>
</evidence>
<keyword evidence="3 8" id="KW-0812">Transmembrane</keyword>
<evidence type="ECO:0000256" key="7">
    <source>
        <dbReference type="ARBA" id="ARBA00023303"/>
    </source>
</evidence>
<dbReference type="GO" id="GO:0022841">
    <property type="term" value="F:potassium ion leak channel activity"/>
    <property type="evidence" value="ECO:0007669"/>
    <property type="project" value="TreeGrafter"/>
</dbReference>
<name>A0AAV5TJN7_9BILA</name>
<dbReference type="PANTHER" id="PTHR11003">
    <property type="entry name" value="POTASSIUM CHANNEL, SUBFAMILY K"/>
    <property type="match status" value="1"/>
</dbReference>
<dbReference type="GO" id="GO:0030322">
    <property type="term" value="P:stabilization of membrane potential"/>
    <property type="evidence" value="ECO:0007669"/>
    <property type="project" value="TreeGrafter"/>
</dbReference>
<dbReference type="Gene3D" id="1.10.287.70">
    <property type="match status" value="1"/>
</dbReference>
<proteinExistence type="predicted"/>
<sequence>RYLSNLSTVTINNGREFRNVPAYLQQFEMSRLGTMTSTVSKPLRRRGAIHEEGDEQTPSPSGYKKPSNIVRAIRTVVSRHRSFGFRHWLFFLILVLFHISGMFMFHAIEAPYEQTTTLETRAALNEALENLASELGIPFANKSQLLKDAYLTLIKIDGKYDGSTFYKLEERDYIMWTWTYGTAFFFSYTIYTTIGYGSIACSTVWGKAATIAYIAIGFPLALVVIRDIGSVWLVYLTRFYAKIIRMIREARGYTSSSNEAIMIPMKVFFSLV</sequence>
<keyword evidence="2" id="KW-0813">Transport</keyword>
<dbReference type="SUPFAM" id="SSF81324">
    <property type="entry name" value="Voltage-gated potassium channels"/>
    <property type="match status" value="1"/>
</dbReference>
<evidence type="ECO:0000256" key="5">
    <source>
        <dbReference type="ARBA" id="ARBA00023065"/>
    </source>
</evidence>
<comment type="caution">
    <text evidence="10">The sequence shown here is derived from an EMBL/GenBank/DDBJ whole genome shotgun (WGS) entry which is preliminary data.</text>
</comment>
<evidence type="ECO:0000256" key="1">
    <source>
        <dbReference type="ARBA" id="ARBA00004141"/>
    </source>
</evidence>
<keyword evidence="11" id="KW-1185">Reference proteome</keyword>
<evidence type="ECO:0000256" key="4">
    <source>
        <dbReference type="ARBA" id="ARBA00022989"/>
    </source>
</evidence>
<accession>A0AAV5TJN7</accession>
<evidence type="ECO:0000256" key="2">
    <source>
        <dbReference type="ARBA" id="ARBA00022448"/>
    </source>
</evidence>
<evidence type="ECO:0000256" key="8">
    <source>
        <dbReference type="SAM" id="Phobius"/>
    </source>
</evidence>
<feature type="transmembrane region" description="Helical" evidence="8">
    <location>
        <begin position="211"/>
        <end position="236"/>
    </location>
</feature>
<evidence type="ECO:0000259" key="9">
    <source>
        <dbReference type="Pfam" id="PF07885"/>
    </source>
</evidence>
<feature type="domain" description="Potassium channel" evidence="9">
    <location>
        <begin position="164"/>
        <end position="231"/>
    </location>
</feature>
<dbReference type="GO" id="GO:0005886">
    <property type="term" value="C:plasma membrane"/>
    <property type="evidence" value="ECO:0007669"/>
    <property type="project" value="TreeGrafter"/>
</dbReference>
<dbReference type="Pfam" id="PF07885">
    <property type="entry name" value="Ion_trans_2"/>
    <property type="match status" value="1"/>
</dbReference>
<dbReference type="EMBL" id="BTSX01000004">
    <property type="protein sequence ID" value="GMS94402.1"/>
    <property type="molecule type" value="Genomic_DNA"/>
</dbReference>
<dbReference type="PANTHER" id="PTHR11003:SF269">
    <property type="entry name" value="POTASSIUM CHANNEL DOMAIN-CONTAINING PROTEIN"/>
    <property type="match status" value="1"/>
</dbReference>
<feature type="transmembrane region" description="Helical" evidence="8">
    <location>
        <begin position="88"/>
        <end position="108"/>
    </location>
</feature>
<dbReference type="AlphaFoldDB" id="A0AAV5TJN7"/>
<reference evidence="10" key="1">
    <citation type="submission" date="2023-10" db="EMBL/GenBank/DDBJ databases">
        <title>Genome assembly of Pristionchus species.</title>
        <authorList>
            <person name="Yoshida K."/>
            <person name="Sommer R.J."/>
        </authorList>
    </citation>
    <scope>NUCLEOTIDE SEQUENCE</scope>
    <source>
        <strain evidence="10">RS0144</strain>
    </source>
</reference>
<feature type="transmembrane region" description="Helical" evidence="8">
    <location>
        <begin position="173"/>
        <end position="191"/>
    </location>
</feature>
<keyword evidence="7" id="KW-0407">Ion channel</keyword>
<evidence type="ECO:0000313" key="11">
    <source>
        <dbReference type="Proteomes" id="UP001432027"/>
    </source>
</evidence>
<protein>
    <recommendedName>
        <fullName evidence="9">Potassium channel domain-containing protein</fullName>
    </recommendedName>
</protein>
<gene>
    <name evidence="10" type="ORF">PENTCL1PPCAC_16577</name>
</gene>
<keyword evidence="4 8" id="KW-1133">Transmembrane helix</keyword>
<dbReference type="GO" id="GO:0015271">
    <property type="term" value="F:outward rectifier potassium channel activity"/>
    <property type="evidence" value="ECO:0007669"/>
    <property type="project" value="TreeGrafter"/>
</dbReference>
<dbReference type="Proteomes" id="UP001432027">
    <property type="component" value="Unassembled WGS sequence"/>
</dbReference>
<dbReference type="InterPro" id="IPR003280">
    <property type="entry name" value="2pore_dom_K_chnl"/>
</dbReference>
<comment type="subcellular location">
    <subcellularLocation>
        <location evidence="1">Membrane</location>
        <topology evidence="1">Multi-pass membrane protein</topology>
    </subcellularLocation>
</comment>
<organism evidence="10 11">
    <name type="scientific">Pristionchus entomophagus</name>
    <dbReference type="NCBI Taxonomy" id="358040"/>
    <lineage>
        <taxon>Eukaryota</taxon>
        <taxon>Metazoa</taxon>
        <taxon>Ecdysozoa</taxon>
        <taxon>Nematoda</taxon>
        <taxon>Chromadorea</taxon>
        <taxon>Rhabditida</taxon>
        <taxon>Rhabditina</taxon>
        <taxon>Diplogasteromorpha</taxon>
        <taxon>Diplogasteroidea</taxon>
        <taxon>Neodiplogasteridae</taxon>
        <taxon>Pristionchus</taxon>
    </lineage>
</organism>
<keyword evidence="5" id="KW-0406">Ion transport</keyword>